<dbReference type="PANTHER" id="PTHR12532:SF0">
    <property type="entry name" value="TRANSLATIONAL ACTIVATOR OF CYTOCHROME C OXIDASE 1"/>
    <property type="match status" value="1"/>
</dbReference>
<dbReference type="InterPro" id="IPR049083">
    <property type="entry name" value="TACO1_YebC_N"/>
</dbReference>
<organism evidence="4 5">
    <name type="scientific">Cardiocondyla obscurior</name>
    <dbReference type="NCBI Taxonomy" id="286306"/>
    <lineage>
        <taxon>Eukaryota</taxon>
        <taxon>Metazoa</taxon>
        <taxon>Ecdysozoa</taxon>
        <taxon>Arthropoda</taxon>
        <taxon>Hexapoda</taxon>
        <taxon>Insecta</taxon>
        <taxon>Pterygota</taxon>
        <taxon>Neoptera</taxon>
        <taxon>Endopterygota</taxon>
        <taxon>Hymenoptera</taxon>
        <taxon>Apocrita</taxon>
        <taxon>Aculeata</taxon>
        <taxon>Formicoidea</taxon>
        <taxon>Formicidae</taxon>
        <taxon>Myrmicinae</taxon>
        <taxon>Cardiocondyla</taxon>
    </lineage>
</organism>
<evidence type="ECO:0000313" key="5">
    <source>
        <dbReference type="Proteomes" id="UP001430953"/>
    </source>
</evidence>
<dbReference type="Gene3D" id="3.30.70.980">
    <property type="match status" value="2"/>
</dbReference>
<dbReference type="GO" id="GO:0005739">
    <property type="term" value="C:mitochondrion"/>
    <property type="evidence" value="ECO:0007669"/>
    <property type="project" value="TreeGrafter"/>
</dbReference>
<name>A0AAW2FNZ0_9HYME</name>
<dbReference type="InterPro" id="IPR017856">
    <property type="entry name" value="Integrase-like_N"/>
</dbReference>
<feature type="domain" description="TACO1/YebC-like second and third" evidence="2">
    <location>
        <begin position="110"/>
        <end position="260"/>
    </location>
</feature>
<evidence type="ECO:0000256" key="1">
    <source>
        <dbReference type="ARBA" id="ARBA00008724"/>
    </source>
</evidence>
<dbReference type="InterPro" id="IPR029072">
    <property type="entry name" value="YebC-like"/>
</dbReference>
<dbReference type="AlphaFoldDB" id="A0AAW2FNZ0"/>
<dbReference type="Proteomes" id="UP001430953">
    <property type="component" value="Unassembled WGS sequence"/>
</dbReference>
<evidence type="ECO:0000259" key="3">
    <source>
        <dbReference type="Pfam" id="PF20772"/>
    </source>
</evidence>
<comment type="caution">
    <text evidence="4">The sequence shown here is derived from an EMBL/GenBank/DDBJ whole genome shotgun (WGS) entry which is preliminary data.</text>
</comment>
<protein>
    <recommendedName>
        <fullName evidence="6">Translational activator of cytochrome c oxidase 1</fullName>
    </recommendedName>
</protein>
<dbReference type="Pfam" id="PF01709">
    <property type="entry name" value="Transcrip_reg"/>
    <property type="match status" value="1"/>
</dbReference>
<dbReference type="SUPFAM" id="SSF75625">
    <property type="entry name" value="YebC-like"/>
    <property type="match status" value="1"/>
</dbReference>
<dbReference type="InterPro" id="IPR002876">
    <property type="entry name" value="Transcrip_reg_TACO1-like"/>
</dbReference>
<sequence>MAQVLNTLILNRHIYFVVKNTKRFAGHSKWANIKHIKEENDHKRMLLFHHLKLQMRIAIQEGGSTKPSDNLKLSKTIDRAKKANMPIASIKDFLDRMEARKDKNHTNIQEIRGPSGYAMIVRYTTDNPKAFICELNSKIKKTKGKASETVKNLFTHVGNIIVEKKDNLEKATEDAINVGAEDVEEFEENDMEYFQFKCDPKVLLKTKQLLKERQYSIISAEEDYIAKTVVELNESDLKAAFLIREKVLSLEDVSHIYDNLE</sequence>
<dbReference type="EMBL" id="JADYXP020000010">
    <property type="protein sequence ID" value="KAL0116101.1"/>
    <property type="molecule type" value="Genomic_DNA"/>
</dbReference>
<dbReference type="PANTHER" id="PTHR12532">
    <property type="entry name" value="TRANSLATIONAL ACTIVATOR OF CYTOCHROME C OXIDASE 1"/>
    <property type="match status" value="1"/>
</dbReference>
<evidence type="ECO:0008006" key="6">
    <source>
        <dbReference type="Google" id="ProtNLM"/>
    </source>
</evidence>
<dbReference type="InterPro" id="IPR026564">
    <property type="entry name" value="Transcrip_reg_TACO1-like_dom3"/>
</dbReference>
<evidence type="ECO:0000259" key="2">
    <source>
        <dbReference type="Pfam" id="PF01709"/>
    </source>
</evidence>
<gene>
    <name evidence="4" type="ORF">PUN28_011159</name>
</gene>
<accession>A0AAW2FNZ0</accession>
<dbReference type="Gene3D" id="1.10.10.200">
    <property type="match status" value="1"/>
</dbReference>
<dbReference type="Pfam" id="PF20772">
    <property type="entry name" value="TACO1_YebC_N"/>
    <property type="match status" value="1"/>
</dbReference>
<comment type="similarity">
    <text evidence="1">Belongs to the TACO1 family.</text>
</comment>
<evidence type="ECO:0000313" key="4">
    <source>
        <dbReference type="EMBL" id="KAL0116101.1"/>
    </source>
</evidence>
<reference evidence="4 5" key="1">
    <citation type="submission" date="2023-03" db="EMBL/GenBank/DDBJ databases">
        <title>High recombination rates correlate with genetic variation in Cardiocondyla obscurior ants.</title>
        <authorList>
            <person name="Errbii M."/>
        </authorList>
    </citation>
    <scope>NUCLEOTIDE SEQUENCE [LARGE SCALE GENOMIC DNA]</scope>
    <source>
        <strain evidence="4">Alpha-2009</strain>
        <tissue evidence="4">Whole body</tissue>
    </source>
</reference>
<dbReference type="InterPro" id="IPR048300">
    <property type="entry name" value="TACO1_YebC-like_2nd/3rd_dom"/>
</dbReference>
<keyword evidence="5" id="KW-1185">Reference proteome</keyword>
<proteinExistence type="inferred from homology"/>
<feature type="domain" description="TACO1/YebC-like N-terminal" evidence="3">
    <location>
        <begin position="28"/>
        <end position="97"/>
    </location>
</feature>